<feature type="domain" description="Zinc finger PHD-type" evidence="5">
    <location>
        <begin position="24"/>
        <end position="60"/>
    </location>
</feature>
<keyword evidence="2" id="KW-0863">Zinc-finger</keyword>
<evidence type="ECO:0000313" key="6">
    <source>
        <dbReference type="Proteomes" id="UP000095280"/>
    </source>
</evidence>
<dbReference type="CDD" id="cd15529">
    <property type="entry name" value="PHD2_PHF10"/>
    <property type="match status" value="1"/>
</dbReference>
<accession>A0A1I8FKK1</accession>
<feature type="compositionally biased region" description="Low complexity" evidence="4">
    <location>
        <begin position="913"/>
        <end position="923"/>
    </location>
</feature>
<evidence type="ECO:0000256" key="2">
    <source>
        <dbReference type="ARBA" id="ARBA00022771"/>
    </source>
</evidence>
<protein>
    <submittedName>
        <fullName evidence="7">PHD finger protein 10</fullName>
    </submittedName>
</protein>
<dbReference type="GO" id="GO:0008270">
    <property type="term" value="F:zinc ion binding"/>
    <property type="evidence" value="ECO:0007669"/>
    <property type="project" value="UniProtKB-KW"/>
</dbReference>
<evidence type="ECO:0000256" key="3">
    <source>
        <dbReference type="ARBA" id="ARBA00022833"/>
    </source>
</evidence>
<feature type="compositionally biased region" description="Low complexity" evidence="4">
    <location>
        <begin position="809"/>
        <end position="830"/>
    </location>
</feature>
<organism evidence="6 7">
    <name type="scientific">Macrostomum lignano</name>
    <dbReference type="NCBI Taxonomy" id="282301"/>
    <lineage>
        <taxon>Eukaryota</taxon>
        <taxon>Metazoa</taxon>
        <taxon>Spiralia</taxon>
        <taxon>Lophotrochozoa</taxon>
        <taxon>Platyhelminthes</taxon>
        <taxon>Rhabditophora</taxon>
        <taxon>Macrostomorpha</taxon>
        <taxon>Macrostomida</taxon>
        <taxon>Macrostomidae</taxon>
        <taxon>Macrostomum</taxon>
    </lineage>
</organism>
<dbReference type="InterPro" id="IPR019787">
    <property type="entry name" value="Znf_PHD-finger"/>
</dbReference>
<sequence>AARAYAWHAWTAKALPGVPSTPAGNEERMMFCDACDRGFHTFCVGLQDIPQGHWECPVCVGPSAGLRNLQSCQALAPFDGDRTAATSVPLMSLMTRTNLKTRQFAERILALAEMFPKPGAQCGQRAGVSGSFQLTLWSFRQASKSSLGATTTASFALLPLIIERERVGVEEAELENERKMMLGPASASAAGQRLLLTLRMGRKTRAERQSATDTVMEFRRAARPYDLCRRLLCCIANPLLMFEAASTMRHALLRSGETCLPIAVEQLRVSLLQPAGKKRRRARTAVVVRGMWRPGLGGARQAEAPVRGGRPVRAFVLCVRCAAASATSSEFVASNADLLLRCLQAMDGLPAAGGPELTGFANVFANRASTAAAVAARWTGCRLHWLAKLPSSPSEPWKLPPPPSSASELLTPAPGCPKRRTACWTPGRICSLPTLPVRRDGPGSIRFRSGRCWRILRAGRRRSRLALWPRRWIARAELLAGVQQPGASAAAVWSASEDAHWLLLVVGHVIVEPDAEEAAPFVPRSLMSESLAQSANVADSVRALCEALAVPRGGHSQQVDRLLQLVAAVMRMACTELTSPGFCPPVRVYFGLDETLYDTISPAILAAFGQDSGESLRCCCAQFAVRLLPSLPGQVAGIKYCGSSGTRVRRTSKLNFLSSLVPACPAGGSWPGYRRADAAADLRRAPQRCHRCPGRCPSRRALSTAADQPAKDGRHSDAVERERTYWGVTVVRLQLRAASPSRGQSAVSNCRTAHAPADASELGQLVGLLHSMLSQSLLDFWSEPEEHLLDGGETASTGAETAAAAVSGFARPAARGGPSSARGPGRTGRANPATPSDSRDLPANACPPLALSGWPLSGRHAGPLLAALLCPQSNSAPSDPAAAAASLDGLDSGGSLVSDAVLASATGVAEAAAASSRTAPSGSVNGAGAQSRRFPDRPARLAFAETVRNVSGSAAGHCDR</sequence>
<dbReference type="SMART" id="SM00249">
    <property type="entry name" value="PHD"/>
    <property type="match status" value="1"/>
</dbReference>
<evidence type="ECO:0000313" key="7">
    <source>
        <dbReference type="WBParaSite" id="maker-unitig_37881-snap-gene-0.2-mRNA-1"/>
    </source>
</evidence>
<dbReference type="AlphaFoldDB" id="A0A1I8FKK1"/>
<proteinExistence type="predicted"/>
<name>A0A1I8FKK1_9PLAT</name>
<keyword evidence="3" id="KW-0862">Zinc</keyword>
<evidence type="ECO:0000256" key="1">
    <source>
        <dbReference type="ARBA" id="ARBA00022723"/>
    </source>
</evidence>
<dbReference type="InterPro" id="IPR001965">
    <property type="entry name" value="Znf_PHD"/>
</dbReference>
<keyword evidence="1" id="KW-0479">Metal-binding</keyword>
<dbReference type="CDD" id="cd22884">
    <property type="entry name" value="TOM22"/>
    <property type="match status" value="1"/>
</dbReference>
<dbReference type="Gene3D" id="3.30.40.10">
    <property type="entry name" value="Zinc/RING finger domain, C3HC4 (zinc finger)"/>
    <property type="match status" value="1"/>
</dbReference>
<keyword evidence="6" id="KW-1185">Reference proteome</keyword>
<feature type="region of interest" description="Disordered" evidence="4">
    <location>
        <begin position="913"/>
        <end position="938"/>
    </location>
</feature>
<dbReference type="InterPro" id="IPR013083">
    <property type="entry name" value="Znf_RING/FYVE/PHD"/>
</dbReference>
<dbReference type="SUPFAM" id="SSF57903">
    <property type="entry name" value="FYVE/PHD zinc finger"/>
    <property type="match status" value="1"/>
</dbReference>
<evidence type="ECO:0000256" key="4">
    <source>
        <dbReference type="SAM" id="MobiDB-lite"/>
    </source>
</evidence>
<dbReference type="Proteomes" id="UP000095280">
    <property type="component" value="Unplaced"/>
</dbReference>
<dbReference type="WBParaSite" id="maker-unitig_37881-snap-gene-0.2-mRNA-1">
    <property type="protein sequence ID" value="maker-unitig_37881-snap-gene-0.2-mRNA-1"/>
    <property type="gene ID" value="maker-unitig_37881-snap-gene-0.2"/>
</dbReference>
<reference evidence="7" key="1">
    <citation type="submission" date="2016-11" db="UniProtKB">
        <authorList>
            <consortium name="WormBaseParasite"/>
        </authorList>
    </citation>
    <scope>IDENTIFICATION</scope>
</reference>
<evidence type="ECO:0000259" key="5">
    <source>
        <dbReference type="SMART" id="SM00249"/>
    </source>
</evidence>
<feature type="region of interest" description="Disordered" evidence="4">
    <location>
        <begin position="392"/>
        <end position="411"/>
    </location>
</feature>
<dbReference type="InterPro" id="IPR011011">
    <property type="entry name" value="Znf_FYVE_PHD"/>
</dbReference>
<dbReference type="Pfam" id="PF00628">
    <property type="entry name" value="PHD"/>
    <property type="match status" value="1"/>
</dbReference>
<feature type="region of interest" description="Disordered" evidence="4">
    <location>
        <begin position="809"/>
        <end position="844"/>
    </location>
</feature>